<accession>A0A7S4NCJ6</accession>
<proteinExistence type="predicted"/>
<gene>
    <name evidence="1" type="ORF">CPOL0286_LOCUS18220</name>
</gene>
<dbReference type="AlphaFoldDB" id="A0A7S4NCJ6"/>
<evidence type="ECO:0000313" key="1">
    <source>
        <dbReference type="EMBL" id="CAE2280171.1"/>
    </source>
</evidence>
<sequence length="175" mass="18917">MATQGEIFEEEAITLVTLGTSASGQVWIDVEQAHAKDGDAAPDMVMAQEVLNKETNSEEQPAPDAGKDVSIDEEQCRCQCEKEDMDLLSKAFITVTEAELREAAESMSVQEVIEEAAKVVVGTVQAAGEAACETMRASARWVQDALEPHARASTADDETISWYLMPSTTMITSSK</sequence>
<name>A0A7S4NCJ6_9EUKA</name>
<dbReference type="EMBL" id="HBKO01039802">
    <property type="protein sequence ID" value="CAE2280171.1"/>
    <property type="molecule type" value="Transcribed_RNA"/>
</dbReference>
<reference evidence="1" key="1">
    <citation type="submission" date="2021-01" db="EMBL/GenBank/DDBJ databases">
        <authorList>
            <person name="Corre E."/>
            <person name="Pelletier E."/>
            <person name="Niang G."/>
            <person name="Scheremetjew M."/>
            <person name="Finn R."/>
            <person name="Kale V."/>
            <person name="Holt S."/>
            <person name="Cochrane G."/>
            <person name="Meng A."/>
            <person name="Brown T."/>
            <person name="Cohen L."/>
        </authorList>
    </citation>
    <scope>NUCLEOTIDE SEQUENCE</scope>
    <source>
        <strain evidence="1">UIO037</strain>
    </source>
</reference>
<protein>
    <submittedName>
        <fullName evidence="1">Uncharacterized protein</fullName>
    </submittedName>
</protein>
<organism evidence="1">
    <name type="scientific">Prymnesium polylepis</name>
    <dbReference type="NCBI Taxonomy" id="72548"/>
    <lineage>
        <taxon>Eukaryota</taxon>
        <taxon>Haptista</taxon>
        <taxon>Haptophyta</taxon>
        <taxon>Prymnesiophyceae</taxon>
        <taxon>Prymnesiales</taxon>
        <taxon>Prymnesiaceae</taxon>
        <taxon>Prymnesium</taxon>
    </lineage>
</organism>